<keyword evidence="4" id="KW-1185">Reference proteome</keyword>
<feature type="compositionally biased region" description="Low complexity" evidence="1">
    <location>
        <begin position="228"/>
        <end position="240"/>
    </location>
</feature>
<gene>
    <name evidence="3" type="ORF">RFI_16087</name>
</gene>
<protein>
    <submittedName>
        <fullName evidence="3">Uncharacterized protein</fullName>
    </submittedName>
</protein>
<feature type="compositionally biased region" description="Basic and acidic residues" evidence="1">
    <location>
        <begin position="49"/>
        <end position="59"/>
    </location>
</feature>
<feature type="non-terminal residue" evidence="3">
    <location>
        <position position="1"/>
    </location>
</feature>
<feature type="transmembrane region" description="Helical" evidence="2">
    <location>
        <begin position="314"/>
        <end position="334"/>
    </location>
</feature>
<feature type="compositionally biased region" description="Basic and acidic residues" evidence="1">
    <location>
        <begin position="88"/>
        <end position="108"/>
    </location>
</feature>
<feature type="compositionally biased region" description="Basic residues" evidence="1">
    <location>
        <begin position="109"/>
        <end position="137"/>
    </location>
</feature>
<reference evidence="3 4" key="1">
    <citation type="journal article" date="2013" name="Curr. Biol.">
        <title>The Genome of the Foraminiferan Reticulomyxa filosa.</title>
        <authorList>
            <person name="Glockner G."/>
            <person name="Hulsmann N."/>
            <person name="Schleicher M."/>
            <person name="Noegel A.A."/>
            <person name="Eichinger L."/>
            <person name="Gallinger C."/>
            <person name="Pawlowski J."/>
            <person name="Sierra R."/>
            <person name="Euteneuer U."/>
            <person name="Pillet L."/>
            <person name="Moustafa A."/>
            <person name="Platzer M."/>
            <person name="Groth M."/>
            <person name="Szafranski K."/>
            <person name="Schliwa M."/>
        </authorList>
    </citation>
    <scope>NUCLEOTIDE SEQUENCE [LARGE SCALE GENOMIC DNA]</scope>
</reference>
<keyword evidence="2" id="KW-0472">Membrane</keyword>
<name>X6N733_RETFI</name>
<feature type="compositionally biased region" description="Basic residues" evidence="1">
    <location>
        <begin position="37"/>
        <end position="48"/>
    </location>
</feature>
<sequence>LRFGNPSTLPATSASASASASILTSTSTSTSTWPLLSKHHQSQGRRHDHGNDRHEREIVSKASEPSTSNSDNNQLKKSLYQSGTDNGNEWRNRDNSAIRSHPDHSNEHHHQHRHRHQYQYQHQHQHQHQHQYQHHHGAPLSNDNDSAAVPAVDTTAVIKHRPSIGKVFLGFVSDMTSRISQPFLNHLPVDSIPASLPSRDEDAALATTEKTPEIQDNDIAPDSLAPPLQLQSQSQSQSVSEMTEAPVTNHYITNLEDMARSRCSVVLSEDHCPSKESPCLQSVAIGENFQFPVEGRGRSLPELNLLKSDLSTSLWLLFFVLFLFHLPFVLYLSFNRESAEVIQGPRTTRLGNAGIAGKEKDIKDTALKKEVIQSKEHCDNVLSAPRAFSNDTCLTGNTRSIVFCFVNSNPCQVKLFLLLCLMQLISSLVLPIQYFSFFISFVCVCIRF</sequence>
<feature type="transmembrane region" description="Helical" evidence="2">
    <location>
        <begin position="415"/>
        <end position="446"/>
    </location>
</feature>
<feature type="region of interest" description="Disordered" evidence="1">
    <location>
        <begin position="27"/>
        <end position="147"/>
    </location>
</feature>
<organism evidence="3 4">
    <name type="scientific">Reticulomyxa filosa</name>
    <dbReference type="NCBI Taxonomy" id="46433"/>
    <lineage>
        <taxon>Eukaryota</taxon>
        <taxon>Sar</taxon>
        <taxon>Rhizaria</taxon>
        <taxon>Retaria</taxon>
        <taxon>Foraminifera</taxon>
        <taxon>Monothalamids</taxon>
        <taxon>Reticulomyxidae</taxon>
        <taxon>Reticulomyxa</taxon>
    </lineage>
</organism>
<proteinExistence type="predicted"/>
<keyword evidence="2" id="KW-0812">Transmembrane</keyword>
<dbReference type="EMBL" id="ASPP01011925">
    <property type="protein sequence ID" value="ETO21117.1"/>
    <property type="molecule type" value="Genomic_DNA"/>
</dbReference>
<evidence type="ECO:0000313" key="3">
    <source>
        <dbReference type="EMBL" id="ETO21117.1"/>
    </source>
</evidence>
<feature type="region of interest" description="Disordered" evidence="1">
    <location>
        <begin position="201"/>
        <end position="243"/>
    </location>
</feature>
<evidence type="ECO:0000256" key="1">
    <source>
        <dbReference type="SAM" id="MobiDB-lite"/>
    </source>
</evidence>
<evidence type="ECO:0000313" key="4">
    <source>
        <dbReference type="Proteomes" id="UP000023152"/>
    </source>
</evidence>
<feature type="compositionally biased region" description="Polar residues" evidence="1">
    <location>
        <begin position="63"/>
        <end position="87"/>
    </location>
</feature>
<evidence type="ECO:0000256" key="2">
    <source>
        <dbReference type="SAM" id="Phobius"/>
    </source>
</evidence>
<feature type="compositionally biased region" description="Low complexity" evidence="1">
    <location>
        <begin position="27"/>
        <end position="36"/>
    </location>
</feature>
<dbReference type="AlphaFoldDB" id="X6N733"/>
<accession>X6N733</accession>
<comment type="caution">
    <text evidence="3">The sequence shown here is derived from an EMBL/GenBank/DDBJ whole genome shotgun (WGS) entry which is preliminary data.</text>
</comment>
<dbReference type="Proteomes" id="UP000023152">
    <property type="component" value="Unassembled WGS sequence"/>
</dbReference>
<keyword evidence="2" id="KW-1133">Transmembrane helix</keyword>